<dbReference type="Proteomes" id="UP000316213">
    <property type="component" value="Unassembled WGS sequence"/>
</dbReference>
<evidence type="ECO:0000259" key="3">
    <source>
        <dbReference type="PROSITE" id="PS50110"/>
    </source>
</evidence>
<dbReference type="SMART" id="SM00448">
    <property type="entry name" value="REC"/>
    <property type="match status" value="1"/>
</dbReference>
<accession>A0A5C6ARZ3</accession>
<dbReference type="CDD" id="cd00156">
    <property type="entry name" value="REC"/>
    <property type="match status" value="1"/>
</dbReference>
<dbReference type="Pfam" id="PF00072">
    <property type="entry name" value="Response_reg"/>
    <property type="match status" value="1"/>
</dbReference>
<sequence length="167" mass="18766">MNMQPKRQVVIADDLRSIREQVTQWLTELDFDCCVADTGTAALQSVREKTPDLLVTDIDMPELSGLHLVYQMRTDTDSAIRRIPAIVMSSMDDDNVQHLAMQAGASAFVAKPLEKVSFQAAVRRSLDHPVDFDVASPQSWTYCQSNEVKPKSKTSPRLQRIIRTDFG</sequence>
<keyword evidence="5" id="KW-1185">Reference proteome</keyword>
<dbReference type="Gene3D" id="3.40.50.2300">
    <property type="match status" value="1"/>
</dbReference>
<protein>
    <submittedName>
        <fullName evidence="4">Response regulator MprA</fullName>
    </submittedName>
</protein>
<dbReference type="SUPFAM" id="SSF52172">
    <property type="entry name" value="CheY-like"/>
    <property type="match status" value="1"/>
</dbReference>
<evidence type="ECO:0000313" key="5">
    <source>
        <dbReference type="Proteomes" id="UP000316213"/>
    </source>
</evidence>
<dbReference type="PROSITE" id="PS50110">
    <property type="entry name" value="RESPONSE_REGULATORY"/>
    <property type="match status" value="1"/>
</dbReference>
<comment type="caution">
    <text evidence="4">The sequence shown here is derived from an EMBL/GenBank/DDBJ whole genome shotgun (WGS) entry which is preliminary data.</text>
</comment>
<reference evidence="4 5" key="1">
    <citation type="submission" date="2019-02" db="EMBL/GenBank/DDBJ databases">
        <title>Deep-cultivation of Planctomycetes and their phenomic and genomic characterization uncovers novel biology.</title>
        <authorList>
            <person name="Wiegand S."/>
            <person name="Jogler M."/>
            <person name="Boedeker C."/>
            <person name="Pinto D."/>
            <person name="Vollmers J."/>
            <person name="Rivas-Marin E."/>
            <person name="Kohn T."/>
            <person name="Peeters S.H."/>
            <person name="Heuer A."/>
            <person name="Rast P."/>
            <person name="Oberbeckmann S."/>
            <person name="Bunk B."/>
            <person name="Jeske O."/>
            <person name="Meyerdierks A."/>
            <person name="Storesund J.E."/>
            <person name="Kallscheuer N."/>
            <person name="Luecker S."/>
            <person name="Lage O.M."/>
            <person name="Pohl T."/>
            <person name="Merkel B.J."/>
            <person name="Hornburger P."/>
            <person name="Mueller R.-W."/>
            <person name="Bruemmer F."/>
            <person name="Labrenz M."/>
            <person name="Spormann A.M."/>
            <person name="Op Den Camp H."/>
            <person name="Overmann J."/>
            <person name="Amann R."/>
            <person name="Jetten M.S.M."/>
            <person name="Mascher T."/>
            <person name="Medema M.H."/>
            <person name="Devos D.P."/>
            <person name="Kaster A.-K."/>
            <person name="Ovreas L."/>
            <person name="Rohde M."/>
            <person name="Galperin M.Y."/>
            <person name="Jogler C."/>
        </authorList>
    </citation>
    <scope>NUCLEOTIDE SEQUENCE [LARGE SCALE GENOMIC DNA]</scope>
    <source>
        <strain evidence="4 5">Pla100</strain>
    </source>
</reference>
<dbReference type="RefSeq" id="WP_146576983.1">
    <property type="nucleotide sequence ID" value="NZ_SJPM01000002.1"/>
</dbReference>
<gene>
    <name evidence="4" type="primary">mprA_1</name>
    <name evidence="4" type="ORF">Pla100_14770</name>
</gene>
<dbReference type="AlphaFoldDB" id="A0A5C6ARZ3"/>
<dbReference type="InterPro" id="IPR050595">
    <property type="entry name" value="Bact_response_regulator"/>
</dbReference>
<dbReference type="InterPro" id="IPR011006">
    <property type="entry name" value="CheY-like_superfamily"/>
</dbReference>
<dbReference type="PANTHER" id="PTHR44591">
    <property type="entry name" value="STRESS RESPONSE REGULATOR PROTEIN 1"/>
    <property type="match status" value="1"/>
</dbReference>
<evidence type="ECO:0000256" key="2">
    <source>
        <dbReference type="PROSITE-ProRule" id="PRU00169"/>
    </source>
</evidence>
<dbReference type="EMBL" id="SJPM01000002">
    <property type="protein sequence ID" value="TWU01742.1"/>
    <property type="molecule type" value="Genomic_DNA"/>
</dbReference>
<evidence type="ECO:0000256" key="1">
    <source>
        <dbReference type="ARBA" id="ARBA00022553"/>
    </source>
</evidence>
<feature type="domain" description="Response regulatory" evidence="3">
    <location>
        <begin position="8"/>
        <end position="126"/>
    </location>
</feature>
<keyword evidence="1 2" id="KW-0597">Phosphoprotein</keyword>
<dbReference type="InterPro" id="IPR001789">
    <property type="entry name" value="Sig_transdc_resp-reg_receiver"/>
</dbReference>
<evidence type="ECO:0000313" key="4">
    <source>
        <dbReference type="EMBL" id="TWU01742.1"/>
    </source>
</evidence>
<feature type="modified residue" description="4-aspartylphosphate" evidence="2">
    <location>
        <position position="57"/>
    </location>
</feature>
<dbReference type="GO" id="GO:0000160">
    <property type="term" value="P:phosphorelay signal transduction system"/>
    <property type="evidence" value="ECO:0007669"/>
    <property type="project" value="InterPro"/>
</dbReference>
<dbReference type="OrthoDB" id="278031at2"/>
<name>A0A5C6ARZ3_9BACT</name>
<dbReference type="PANTHER" id="PTHR44591:SF23">
    <property type="entry name" value="CHEY SUBFAMILY"/>
    <property type="match status" value="1"/>
</dbReference>
<proteinExistence type="predicted"/>
<organism evidence="4 5">
    <name type="scientific">Neorhodopirellula pilleata</name>
    <dbReference type="NCBI Taxonomy" id="2714738"/>
    <lineage>
        <taxon>Bacteria</taxon>
        <taxon>Pseudomonadati</taxon>
        <taxon>Planctomycetota</taxon>
        <taxon>Planctomycetia</taxon>
        <taxon>Pirellulales</taxon>
        <taxon>Pirellulaceae</taxon>
        <taxon>Neorhodopirellula</taxon>
    </lineage>
</organism>